<keyword evidence="7" id="KW-1185">Reference proteome</keyword>
<dbReference type="Proteomes" id="UP001156389">
    <property type="component" value="Unassembled WGS sequence"/>
</dbReference>
<evidence type="ECO:0000256" key="1">
    <source>
        <dbReference type="ARBA" id="ARBA00022723"/>
    </source>
</evidence>
<dbReference type="RefSeq" id="WP_260221655.1">
    <property type="nucleotide sequence ID" value="NZ_JAJAGO010000019.1"/>
</dbReference>
<gene>
    <name evidence="6" type="ORF">LHJ74_30495</name>
</gene>
<reference evidence="6 7" key="1">
    <citation type="submission" date="2021-10" db="EMBL/GenBank/DDBJ databases">
        <title>Streptomyces gossypii sp. nov., isolated from soil collected from cotton field.</title>
        <authorList>
            <person name="Ge X."/>
            <person name="Chen X."/>
            <person name="Liu W."/>
        </authorList>
    </citation>
    <scope>NUCLEOTIDE SEQUENCE [LARGE SCALE GENOMIC DNA]</scope>
    <source>
        <strain evidence="6 7">N2-109</strain>
    </source>
</reference>
<evidence type="ECO:0000313" key="6">
    <source>
        <dbReference type="EMBL" id="MCT2594187.1"/>
    </source>
</evidence>
<dbReference type="SUPFAM" id="SSF56300">
    <property type="entry name" value="Metallo-dependent phosphatases"/>
    <property type="match status" value="1"/>
</dbReference>
<dbReference type="PANTHER" id="PTHR42988:SF2">
    <property type="entry name" value="CYCLIC NUCLEOTIDE PHOSPHODIESTERASE CBUA0032-RELATED"/>
    <property type="match status" value="1"/>
</dbReference>
<evidence type="ECO:0000256" key="4">
    <source>
        <dbReference type="ARBA" id="ARBA00025742"/>
    </source>
</evidence>
<comment type="similarity">
    <text evidence="4">Belongs to the cyclic nucleotide phosphodiesterase class-III family.</text>
</comment>
<dbReference type="Gene3D" id="3.60.21.10">
    <property type="match status" value="1"/>
</dbReference>
<dbReference type="InterPro" id="IPR029052">
    <property type="entry name" value="Metallo-depent_PP-like"/>
</dbReference>
<keyword evidence="3" id="KW-0408">Iron</keyword>
<proteinExistence type="inferred from homology"/>
<feature type="domain" description="Calcineurin-like phosphoesterase" evidence="5">
    <location>
        <begin position="3"/>
        <end position="202"/>
    </location>
</feature>
<dbReference type="Pfam" id="PF00149">
    <property type="entry name" value="Metallophos"/>
    <property type="match status" value="1"/>
</dbReference>
<evidence type="ECO:0000313" key="7">
    <source>
        <dbReference type="Proteomes" id="UP001156389"/>
    </source>
</evidence>
<evidence type="ECO:0000256" key="2">
    <source>
        <dbReference type="ARBA" id="ARBA00022801"/>
    </source>
</evidence>
<keyword evidence="1" id="KW-0479">Metal-binding</keyword>
<dbReference type="InterPro" id="IPR004843">
    <property type="entry name" value="Calcineurin-like_PHP"/>
</dbReference>
<accession>A0ABT2K1Z0</accession>
<evidence type="ECO:0000259" key="5">
    <source>
        <dbReference type="Pfam" id="PF00149"/>
    </source>
</evidence>
<protein>
    <submittedName>
        <fullName evidence="6">Metallophosphoesterase</fullName>
    </submittedName>
</protein>
<evidence type="ECO:0000256" key="3">
    <source>
        <dbReference type="ARBA" id="ARBA00023004"/>
    </source>
</evidence>
<name>A0ABT2K1Z0_9ACTN</name>
<sequence>MFVFAHFSDIHLGQDHEGDNGERARERAARVLRYLDDLPGELDAVLLTGDIADHGAPEEYEEAAELLTSSCHTVLLCPGNHDVRGAYRAGLPSGSLTDSADPADASPVNAAHRLPGATFLMCDSSIPGRGAGYLDDTTLAWLDGELLAAPHEAPAFVCFHHPPVPLHGQYVDPIRQFGEERLAEVVTRHPHVAALLCGHTHMAAATSFAGMPLLAAPGVVSTLRMPWEGETPIDYELPPMLAFHIYDDDGRLTTHFRVVP</sequence>
<dbReference type="InterPro" id="IPR050884">
    <property type="entry name" value="CNP_phosphodiesterase-III"/>
</dbReference>
<comment type="caution">
    <text evidence="6">The sequence shown here is derived from an EMBL/GenBank/DDBJ whole genome shotgun (WGS) entry which is preliminary data.</text>
</comment>
<dbReference type="PANTHER" id="PTHR42988">
    <property type="entry name" value="PHOSPHOHYDROLASE"/>
    <property type="match status" value="1"/>
</dbReference>
<keyword evidence="2" id="KW-0378">Hydrolase</keyword>
<dbReference type="EMBL" id="JAJAGO010000019">
    <property type="protein sequence ID" value="MCT2594187.1"/>
    <property type="molecule type" value="Genomic_DNA"/>
</dbReference>
<organism evidence="6 7">
    <name type="scientific">Streptomyces gossypii</name>
    <dbReference type="NCBI Taxonomy" id="2883101"/>
    <lineage>
        <taxon>Bacteria</taxon>
        <taxon>Bacillati</taxon>
        <taxon>Actinomycetota</taxon>
        <taxon>Actinomycetes</taxon>
        <taxon>Kitasatosporales</taxon>
        <taxon>Streptomycetaceae</taxon>
        <taxon>Streptomyces</taxon>
    </lineage>
</organism>